<accession>A0ABD5B9J5</accession>
<keyword evidence="1" id="KW-1133">Transmembrane helix</keyword>
<dbReference type="Gene3D" id="1.25.40.10">
    <property type="entry name" value="Tetratricopeptide repeat domain"/>
    <property type="match status" value="1"/>
</dbReference>
<protein>
    <recommendedName>
        <fullName evidence="5">HTH luxR-type domain-containing protein</fullName>
    </recommendedName>
</protein>
<dbReference type="InterPro" id="IPR011990">
    <property type="entry name" value="TPR-like_helical_dom_sf"/>
</dbReference>
<keyword evidence="1" id="KW-0472">Membrane</keyword>
<reference evidence="3 4" key="1">
    <citation type="submission" date="2023-06" db="EMBL/GenBank/DDBJ databases">
        <title>Nosocomial Elizabethkingia miricola genome.</title>
        <authorList>
            <person name="Morgado S."/>
            <person name="Fonseca E."/>
            <person name="Freitas F."/>
            <person name="Vicente A.C."/>
        </authorList>
    </citation>
    <scope>NUCLEOTIDE SEQUENCE [LARGE SCALE GENOMIC DNA]</scope>
    <source>
        <strain evidence="3 4">EM15</strain>
    </source>
</reference>
<feature type="chain" id="PRO_5044856065" description="HTH luxR-type domain-containing protein" evidence="2">
    <location>
        <begin position="19"/>
        <end position="488"/>
    </location>
</feature>
<dbReference type="EMBL" id="JAUCQJ010000004">
    <property type="protein sequence ID" value="MDQ8749728.1"/>
    <property type="molecule type" value="Genomic_DNA"/>
</dbReference>
<dbReference type="RefSeq" id="WP_078795167.1">
    <property type="nucleotide sequence ID" value="NZ_JAUCQJ010000004.1"/>
</dbReference>
<proteinExistence type="predicted"/>
<evidence type="ECO:0000256" key="2">
    <source>
        <dbReference type="SAM" id="SignalP"/>
    </source>
</evidence>
<dbReference type="Proteomes" id="UP001239265">
    <property type="component" value="Unassembled WGS sequence"/>
</dbReference>
<name>A0ABD5B9J5_ELIMR</name>
<evidence type="ECO:0008006" key="5">
    <source>
        <dbReference type="Google" id="ProtNLM"/>
    </source>
</evidence>
<sequence length="488" mass="56723">MQKIVLLFFVLFTCLCIAQNKKEIDSLLNNISKLEKPSSHLEANISKVDKMLKMSTEAYYQAKEMHYTEGQTKALIFIIKNNIHIGNLKTALERINEGIILTKDQEQLQQYYANFLIVKASVLSQLGYYNEAKVNYNNAAEVIGNIPGFSTDAPHYKKILKNATFILSYEQEKAQQPINKKEQYLIEAYQEVKKIKNNTALKNLLYIHCLRSLISYYTDLNELNKAEYYLAEGDALYSDHSGWLIKRNFLLGAIEKKKKNYSKAIDAYNAALLIAKQYQHKYGEKQIYDWIAECYHELKDYKNESLYQSKSQKLNDSLSHSEKITTGEVLKQETKNKNSENSFWSSTKPYYIIGALLSIAFFIFIKRRFTKKTSVDHITESPVENEEEQLNHETLSLLINLAEQDDPSFYLKFNEIFPGFSENLLKISPKLTQSDMEYCAMMKLNFDTKKIATIKRLSVGAVESKKYRIRKKLDISTEENIYVWLMDK</sequence>
<comment type="caution">
    <text evidence="3">The sequence shown here is derived from an EMBL/GenBank/DDBJ whole genome shotgun (WGS) entry which is preliminary data.</text>
</comment>
<dbReference type="SUPFAM" id="SSF48452">
    <property type="entry name" value="TPR-like"/>
    <property type="match status" value="2"/>
</dbReference>
<keyword evidence="1" id="KW-0812">Transmembrane</keyword>
<organism evidence="3 4">
    <name type="scientific">Elizabethkingia miricola</name>
    <name type="common">Chryseobacterium miricola</name>
    <dbReference type="NCBI Taxonomy" id="172045"/>
    <lineage>
        <taxon>Bacteria</taxon>
        <taxon>Pseudomonadati</taxon>
        <taxon>Bacteroidota</taxon>
        <taxon>Flavobacteriia</taxon>
        <taxon>Flavobacteriales</taxon>
        <taxon>Weeksellaceae</taxon>
        <taxon>Elizabethkingia</taxon>
    </lineage>
</organism>
<dbReference type="AlphaFoldDB" id="A0ABD5B9J5"/>
<evidence type="ECO:0000313" key="3">
    <source>
        <dbReference type="EMBL" id="MDQ8749728.1"/>
    </source>
</evidence>
<keyword evidence="2" id="KW-0732">Signal</keyword>
<evidence type="ECO:0000313" key="4">
    <source>
        <dbReference type="Proteomes" id="UP001239265"/>
    </source>
</evidence>
<dbReference type="SUPFAM" id="SSF46894">
    <property type="entry name" value="C-terminal effector domain of the bipartite response regulators"/>
    <property type="match status" value="1"/>
</dbReference>
<gene>
    <name evidence="3" type="ORF">QT385_13825</name>
</gene>
<evidence type="ECO:0000256" key="1">
    <source>
        <dbReference type="SAM" id="Phobius"/>
    </source>
</evidence>
<dbReference type="InterPro" id="IPR016032">
    <property type="entry name" value="Sig_transdc_resp-reg_C-effctor"/>
</dbReference>
<feature type="signal peptide" evidence="2">
    <location>
        <begin position="1"/>
        <end position="18"/>
    </location>
</feature>
<feature type="transmembrane region" description="Helical" evidence="1">
    <location>
        <begin position="349"/>
        <end position="365"/>
    </location>
</feature>